<feature type="region of interest" description="Disordered" evidence="1">
    <location>
        <begin position="143"/>
        <end position="174"/>
    </location>
</feature>
<evidence type="ECO:0000313" key="3">
    <source>
        <dbReference type="Proteomes" id="UP000070529"/>
    </source>
</evidence>
<gene>
    <name evidence="2" type="ORF">ATN88_23545</name>
</gene>
<feature type="compositionally biased region" description="Basic and acidic residues" evidence="1">
    <location>
        <begin position="162"/>
        <end position="174"/>
    </location>
</feature>
<dbReference type="RefSeq" id="WP_067412220.1">
    <property type="nucleotide sequence ID" value="NZ_LNTY01000015.1"/>
</dbReference>
<name>A0A135IBX4_9GAMM</name>
<comment type="caution">
    <text evidence="2">The sequence shown here is derived from an EMBL/GenBank/DDBJ whole genome shotgun (WGS) entry which is preliminary data.</text>
</comment>
<reference evidence="2 3" key="1">
    <citation type="submission" date="2015-11" db="EMBL/GenBank/DDBJ databases">
        <title>Genomic Taxonomy of the Vibrionaceae.</title>
        <authorList>
            <person name="Gomez-Gil B."/>
            <person name="Enciso-Ibarra J."/>
        </authorList>
    </citation>
    <scope>NUCLEOTIDE SEQUENCE [LARGE SCALE GENOMIC DNA]</scope>
    <source>
        <strain evidence="2 3">CAIM 912</strain>
    </source>
</reference>
<dbReference type="SUPFAM" id="SSF55874">
    <property type="entry name" value="ATPase domain of HSP90 chaperone/DNA topoisomerase II/histidine kinase"/>
    <property type="match status" value="1"/>
</dbReference>
<evidence type="ECO:0000313" key="2">
    <source>
        <dbReference type="EMBL" id="KXF82844.1"/>
    </source>
</evidence>
<accession>A0A135IBX4</accession>
<evidence type="ECO:0000256" key="1">
    <source>
        <dbReference type="SAM" id="MobiDB-lite"/>
    </source>
</evidence>
<dbReference type="CDD" id="cd00075">
    <property type="entry name" value="HATPase"/>
    <property type="match status" value="1"/>
</dbReference>
<dbReference type="InterPro" id="IPR036890">
    <property type="entry name" value="HATPase_C_sf"/>
</dbReference>
<keyword evidence="3" id="KW-1185">Reference proteome</keyword>
<dbReference type="Gene3D" id="3.30.565.10">
    <property type="entry name" value="Histidine kinase-like ATPase, C-terminal domain"/>
    <property type="match status" value="1"/>
</dbReference>
<dbReference type="AlphaFoldDB" id="A0A135IBX4"/>
<protein>
    <recommendedName>
        <fullName evidence="4">Histidine kinase/HSP90-like ATPase domain-containing protein</fullName>
    </recommendedName>
</protein>
<evidence type="ECO:0008006" key="4">
    <source>
        <dbReference type="Google" id="ProtNLM"/>
    </source>
</evidence>
<sequence>MINRVFDNLIENAIRHSPAESQILIEGKRQGATRVVFSVENSIDTNSISGSLGMGTKIVEAILSLHQSSLKTDVSDGNQYMATFELSGIAHEVAQIHTVPQQWEDDAPPLKSNLPHVHAEEAQLVDEGNAAVPDELHVYAKEKAEGKGGLPSFNALGEATNEEPKDATPPKDKT</sequence>
<dbReference type="EMBL" id="LNTY01000015">
    <property type="protein sequence ID" value="KXF82844.1"/>
    <property type="molecule type" value="Genomic_DNA"/>
</dbReference>
<dbReference type="STRING" id="294935.ATN88_23545"/>
<organism evidence="2 3">
    <name type="scientific">Enterovibrio coralii</name>
    <dbReference type="NCBI Taxonomy" id="294935"/>
    <lineage>
        <taxon>Bacteria</taxon>
        <taxon>Pseudomonadati</taxon>
        <taxon>Pseudomonadota</taxon>
        <taxon>Gammaproteobacteria</taxon>
        <taxon>Vibrionales</taxon>
        <taxon>Vibrionaceae</taxon>
        <taxon>Enterovibrio</taxon>
    </lineage>
</organism>
<dbReference type="Proteomes" id="UP000070529">
    <property type="component" value="Unassembled WGS sequence"/>
</dbReference>
<proteinExistence type="predicted"/>